<evidence type="ECO:0000313" key="3">
    <source>
        <dbReference type="Proteomes" id="UP000550707"/>
    </source>
</evidence>
<dbReference type="EMBL" id="JACASF010000006">
    <property type="protein sequence ID" value="KAF6472571.1"/>
    <property type="molecule type" value="Genomic_DNA"/>
</dbReference>
<reference evidence="2 3" key="1">
    <citation type="journal article" date="2020" name="Nature">
        <title>Six reference-quality genomes reveal evolution of bat adaptations.</title>
        <authorList>
            <person name="Jebb D."/>
            <person name="Huang Z."/>
            <person name="Pippel M."/>
            <person name="Hughes G.M."/>
            <person name="Lavrichenko K."/>
            <person name="Devanna P."/>
            <person name="Winkler S."/>
            <person name="Jermiin L.S."/>
            <person name="Skirmuntt E.C."/>
            <person name="Katzourakis A."/>
            <person name="Burkitt-Gray L."/>
            <person name="Ray D.A."/>
            <person name="Sullivan K.A.M."/>
            <person name="Roscito J.G."/>
            <person name="Kirilenko B.M."/>
            <person name="Davalos L.M."/>
            <person name="Corthals A.P."/>
            <person name="Power M.L."/>
            <person name="Jones G."/>
            <person name="Ransome R.D."/>
            <person name="Dechmann D.K.N."/>
            <person name="Locatelli A.G."/>
            <person name="Puechmaille S.J."/>
            <person name="Fedrigo O."/>
            <person name="Jarvis E.D."/>
            <person name="Hiller M."/>
            <person name="Vernes S.C."/>
            <person name="Myers E.W."/>
            <person name="Teeling E.C."/>
        </authorList>
    </citation>
    <scope>NUCLEOTIDE SEQUENCE [LARGE SCALE GENOMIC DNA]</scope>
    <source>
        <strain evidence="2">MMolMol1</strain>
        <tissue evidence="2">Muscle</tissue>
    </source>
</reference>
<accession>A0A7J8HKP8</accession>
<gene>
    <name evidence="2" type="ORF">HJG59_017136</name>
</gene>
<name>A0A7J8HKP8_MOLMO</name>
<comment type="caution">
    <text evidence="2">The sequence shown here is derived from an EMBL/GenBank/DDBJ whole genome shotgun (WGS) entry which is preliminary data.</text>
</comment>
<feature type="region of interest" description="Disordered" evidence="1">
    <location>
        <begin position="1"/>
        <end position="20"/>
    </location>
</feature>
<dbReference type="AlphaFoldDB" id="A0A7J8HKP8"/>
<keyword evidence="3" id="KW-1185">Reference proteome</keyword>
<proteinExistence type="predicted"/>
<dbReference type="Proteomes" id="UP000550707">
    <property type="component" value="Unassembled WGS sequence"/>
</dbReference>
<evidence type="ECO:0000313" key="2">
    <source>
        <dbReference type="EMBL" id="KAF6472571.1"/>
    </source>
</evidence>
<evidence type="ECO:0000256" key="1">
    <source>
        <dbReference type="SAM" id="MobiDB-lite"/>
    </source>
</evidence>
<organism evidence="2 3">
    <name type="scientific">Molossus molossus</name>
    <name type="common">Pallas' mastiff bat</name>
    <name type="synonym">Vespertilio molossus</name>
    <dbReference type="NCBI Taxonomy" id="27622"/>
    <lineage>
        <taxon>Eukaryota</taxon>
        <taxon>Metazoa</taxon>
        <taxon>Chordata</taxon>
        <taxon>Craniata</taxon>
        <taxon>Vertebrata</taxon>
        <taxon>Euteleostomi</taxon>
        <taxon>Mammalia</taxon>
        <taxon>Eutheria</taxon>
        <taxon>Laurasiatheria</taxon>
        <taxon>Chiroptera</taxon>
        <taxon>Yangochiroptera</taxon>
        <taxon>Molossidae</taxon>
        <taxon>Molossus</taxon>
    </lineage>
</organism>
<protein>
    <submittedName>
        <fullName evidence="2">Sorting nexin 5</fullName>
    </submittedName>
</protein>
<sequence>MAAVPELLQQQEEDRSKVRPYALSGSRREATLASRNLTFLSSFQEDFGDAYASVSRSEGFPSAGSTCQTPSALCSPRRLRIKDAVPFVGVRGPLSVPSGPAASFSRPENVFFRKKCLKLTLVS</sequence>